<evidence type="ECO:0000313" key="3">
    <source>
        <dbReference type="EMBL" id="SDG08647.1"/>
    </source>
</evidence>
<dbReference type="SMART" id="SM00271">
    <property type="entry name" value="DnaJ"/>
    <property type="match status" value="1"/>
</dbReference>
<dbReference type="InterPro" id="IPR001623">
    <property type="entry name" value="DnaJ_domain"/>
</dbReference>
<feature type="region of interest" description="Disordered" evidence="1">
    <location>
        <begin position="1"/>
        <end position="34"/>
    </location>
</feature>
<protein>
    <submittedName>
        <fullName evidence="3">DnaJ domain-containing protein</fullName>
    </submittedName>
</protein>
<dbReference type="OrthoDB" id="9786294at2"/>
<sequence length="208" mass="24017">MKKAAAEALSRPFRDSRAYARSEPRACDQPGCEGVGEYRAPRSRERLNEYYWFCLDHVRAYNRSWNYFAGMSEEEIERERERDCTGSRPTWPFASLGRGGPRYGTRGFRDDFGFFHEERGDEDGARAHWQEERGSGTGSKRRARTPEDEALAELDLQRPVTFADIKARYKALVKRLHPDATGNRDEAQQDKLKAVNQAYATLRTAWGR</sequence>
<feature type="region of interest" description="Disordered" evidence="1">
    <location>
        <begin position="122"/>
        <end position="147"/>
    </location>
</feature>
<dbReference type="CDD" id="cd06257">
    <property type="entry name" value="DnaJ"/>
    <property type="match status" value="1"/>
</dbReference>
<gene>
    <name evidence="3" type="ORF">SAMN05216241_10586</name>
</gene>
<dbReference type="Pfam" id="PF00226">
    <property type="entry name" value="DnaJ"/>
    <property type="match status" value="1"/>
</dbReference>
<dbReference type="RefSeq" id="WP_090019672.1">
    <property type="nucleotide sequence ID" value="NZ_FNCE01000005.1"/>
</dbReference>
<feature type="domain" description="J" evidence="2">
    <location>
        <begin position="149"/>
        <end position="208"/>
    </location>
</feature>
<accession>A0A1G7RCZ9</accession>
<organism evidence="3 4">
    <name type="scientific">Limimonas halophila</name>
    <dbReference type="NCBI Taxonomy" id="1082479"/>
    <lineage>
        <taxon>Bacteria</taxon>
        <taxon>Pseudomonadati</taxon>
        <taxon>Pseudomonadota</taxon>
        <taxon>Alphaproteobacteria</taxon>
        <taxon>Rhodospirillales</taxon>
        <taxon>Rhodovibrionaceae</taxon>
        <taxon>Limimonas</taxon>
    </lineage>
</organism>
<feature type="compositionally biased region" description="Basic and acidic residues" evidence="1">
    <location>
        <begin position="122"/>
        <end position="134"/>
    </location>
</feature>
<dbReference type="EMBL" id="FNCE01000005">
    <property type="protein sequence ID" value="SDG08647.1"/>
    <property type="molecule type" value="Genomic_DNA"/>
</dbReference>
<dbReference type="SUPFAM" id="SSF46565">
    <property type="entry name" value="Chaperone J-domain"/>
    <property type="match status" value="1"/>
</dbReference>
<dbReference type="STRING" id="1082479.SAMN05216241_10586"/>
<dbReference type="AlphaFoldDB" id="A0A1G7RCZ9"/>
<dbReference type="Proteomes" id="UP000199415">
    <property type="component" value="Unassembled WGS sequence"/>
</dbReference>
<evidence type="ECO:0000313" key="4">
    <source>
        <dbReference type="Proteomes" id="UP000199415"/>
    </source>
</evidence>
<evidence type="ECO:0000256" key="1">
    <source>
        <dbReference type="SAM" id="MobiDB-lite"/>
    </source>
</evidence>
<dbReference type="PROSITE" id="PS50076">
    <property type="entry name" value="DNAJ_2"/>
    <property type="match status" value="1"/>
</dbReference>
<feature type="compositionally biased region" description="Basic and acidic residues" evidence="1">
    <location>
        <begin position="12"/>
        <end position="26"/>
    </location>
</feature>
<dbReference type="InterPro" id="IPR036869">
    <property type="entry name" value="J_dom_sf"/>
</dbReference>
<name>A0A1G7RCZ9_9PROT</name>
<reference evidence="3 4" key="1">
    <citation type="submission" date="2016-10" db="EMBL/GenBank/DDBJ databases">
        <authorList>
            <person name="de Groot N.N."/>
        </authorList>
    </citation>
    <scope>NUCLEOTIDE SEQUENCE [LARGE SCALE GENOMIC DNA]</scope>
    <source>
        <strain evidence="3 4">DSM 25584</strain>
    </source>
</reference>
<evidence type="ECO:0000259" key="2">
    <source>
        <dbReference type="PROSITE" id="PS50076"/>
    </source>
</evidence>
<keyword evidence="4" id="KW-1185">Reference proteome</keyword>
<dbReference type="Gene3D" id="1.10.287.110">
    <property type="entry name" value="DnaJ domain"/>
    <property type="match status" value="1"/>
</dbReference>
<proteinExistence type="predicted"/>